<dbReference type="PANTHER" id="PTHR43544">
    <property type="entry name" value="SHORT-CHAIN DEHYDROGENASE/REDUCTASE"/>
    <property type="match status" value="1"/>
</dbReference>
<proteinExistence type="inferred from homology"/>
<dbReference type="InterPro" id="IPR036291">
    <property type="entry name" value="NAD(P)-bd_dom_sf"/>
</dbReference>
<keyword evidence="3" id="KW-0560">Oxidoreductase</keyword>
<keyword evidence="2" id="KW-0521">NADP</keyword>
<dbReference type="Gene3D" id="3.40.50.720">
    <property type="entry name" value="NAD(P)-binding Rossmann-like Domain"/>
    <property type="match status" value="1"/>
</dbReference>
<dbReference type="InterPro" id="IPR002347">
    <property type="entry name" value="SDR_fam"/>
</dbReference>
<dbReference type="SUPFAM" id="SSF51735">
    <property type="entry name" value="NAD(P)-binding Rossmann-fold domains"/>
    <property type="match status" value="1"/>
</dbReference>
<keyword evidence="5" id="KW-1185">Reference proteome</keyword>
<dbReference type="GO" id="GO:0016491">
    <property type="term" value="F:oxidoreductase activity"/>
    <property type="evidence" value="ECO:0007669"/>
    <property type="project" value="UniProtKB-KW"/>
</dbReference>
<sequence>MASTIVLVTGANRGIGKGLLQQYLSKPNHTVVAAVRDPNHATSKGLAELQKGAGSSLVVVKLDITVQTDAGEAVKQLEAQGIDHLDVVIANAGVCYSWPKVSEITVKEIEGHYVPNVYGLIWTYQATLPLLKKSKSGKNQLDMPNAAYGTSKVVAHWLTKAIHREEPTLIAFPVDPGWVQTDLGNNGAHHFGYETAPLKTEDVTEGIVKVVGEATRDNYSGKLVQWDGKVLPW</sequence>
<dbReference type="PANTHER" id="PTHR43544:SF7">
    <property type="entry name" value="NADB-LER2"/>
    <property type="match status" value="1"/>
</dbReference>
<evidence type="ECO:0000256" key="1">
    <source>
        <dbReference type="ARBA" id="ARBA00006484"/>
    </source>
</evidence>
<dbReference type="Proteomes" id="UP000777438">
    <property type="component" value="Unassembled WGS sequence"/>
</dbReference>
<evidence type="ECO:0000313" key="5">
    <source>
        <dbReference type="Proteomes" id="UP000777438"/>
    </source>
</evidence>
<dbReference type="EMBL" id="JAGPYM010000016">
    <property type="protein sequence ID" value="KAH6886255.1"/>
    <property type="molecule type" value="Genomic_DNA"/>
</dbReference>
<comment type="caution">
    <text evidence="4">The sequence shown here is derived from an EMBL/GenBank/DDBJ whole genome shotgun (WGS) entry which is preliminary data.</text>
</comment>
<evidence type="ECO:0000313" key="4">
    <source>
        <dbReference type="EMBL" id="KAH6886255.1"/>
    </source>
</evidence>
<dbReference type="OrthoDB" id="9876299at2759"/>
<protein>
    <submittedName>
        <fullName evidence="4">Uncharacterized protein</fullName>
    </submittedName>
</protein>
<evidence type="ECO:0000256" key="3">
    <source>
        <dbReference type="ARBA" id="ARBA00023002"/>
    </source>
</evidence>
<accession>A0A9P9ANA8</accession>
<reference evidence="4 5" key="1">
    <citation type="journal article" date="2021" name="Nat. Commun.">
        <title>Genetic determinants of endophytism in the Arabidopsis root mycobiome.</title>
        <authorList>
            <person name="Mesny F."/>
            <person name="Miyauchi S."/>
            <person name="Thiergart T."/>
            <person name="Pickel B."/>
            <person name="Atanasova L."/>
            <person name="Karlsson M."/>
            <person name="Huettel B."/>
            <person name="Barry K.W."/>
            <person name="Haridas S."/>
            <person name="Chen C."/>
            <person name="Bauer D."/>
            <person name="Andreopoulos W."/>
            <person name="Pangilinan J."/>
            <person name="LaButti K."/>
            <person name="Riley R."/>
            <person name="Lipzen A."/>
            <person name="Clum A."/>
            <person name="Drula E."/>
            <person name="Henrissat B."/>
            <person name="Kohler A."/>
            <person name="Grigoriev I.V."/>
            <person name="Martin F.M."/>
            <person name="Hacquard S."/>
        </authorList>
    </citation>
    <scope>NUCLEOTIDE SEQUENCE [LARGE SCALE GENOMIC DNA]</scope>
    <source>
        <strain evidence="4 5">MPI-CAGE-CH-0241</strain>
    </source>
</reference>
<gene>
    <name evidence="4" type="ORF">B0T10DRAFT_563456</name>
</gene>
<dbReference type="Pfam" id="PF00106">
    <property type="entry name" value="adh_short"/>
    <property type="match status" value="1"/>
</dbReference>
<dbReference type="GO" id="GO:0005737">
    <property type="term" value="C:cytoplasm"/>
    <property type="evidence" value="ECO:0007669"/>
    <property type="project" value="TreeGrafter"/>
</dbReference>
<evidence type="ECO:0000256" key="2">
    <source>
        <dbReference type="ARBA" id="ARBA00022857"/>
    </source>
</evidence>
<dbReference type="InterPro" id="IPR051468">
    <property type="entry name" value="Fungal_SecMetab_SDRs"/>
</dbReference>
<comment type="similarity">
    <text evidence="1">Belongs to the short-chain dehydrogenases/reductases (SDR) family.</text>
</comment>
<organism evidence="4 5">
    <name type="scientific">Thelonectria olida</name>
    <dbReference type="NCBI Taxonomy" id="1576542"/>
    <lineage>
        <taxon>Eukaryota</taxon>
        <taxon>Fungi</taxon>
        <taxon>Dikarya</taxon>
        <taxon>Ascomycota</taxon>
        <taxon>Pezizomycotina</taxon>
        <taxon>Sordariomycetes</taxon>
        <taxon>Hypocreomycetidae</taxon>
        <taxon>Hypocreales</taxon>
        <taxon>Nectriaceae</taxon>
        <taxon>Thelonectria</taxon>
    </lineage>
</organism>
<dbReference type="AlphaFoldDB" id="A0A9P9ANA8"/>
<name>A0A9P9ANA8_9HYPO</name>
<dbReference type="PRINTS" id="PR00081">
    <property type="entry name" value="GDHRDH"/>
</dbReference>